<gene>
    <name evidence="3" type="ORF">CDV36_015858</name>
</gene>
<feature type="region of interest" description="Disordered" evidence="1">
    <location>
        <begin position="25"/>
        <end position="52"/>
    </location>
</feature>
<evidence type="ECO:0000313" key="4">
    <source>
        <dbReference type="Proteomes" id="UP000277212"/>
    </source>
</evidence>
<keyword evidence="4" id="KW-1185">Reference proteome</keyword>
<dbReference type="InterPro" id="IPR021514">
    <property type="entry name" value="DUF3176"/>
</dbReference>
<keyword evidence="2" id="KW-0812">Transmembrane</keyword>
<feature type="transmembrane region" description="Helical" evidence="2">
    <location>
        <begin position="67"/>
        <end position="88"/>
    </location>
</feature>
<dbReference type="STRING" id="2010991.A0A3M2R5P7"/>
<organism evidence="3 4">
    <name type="scientific">Fusarium kuroshium</name>
    <dbReference type="NCBI Taxonomy" id="2010991"/>
    <lineage>
        <taxon>Eukaryota</taxon>
        <taxon>Fungi</taxon>
        <taxon>Dikarya</taxon>
        <taxon>Ascomycota</taxon>
        <taxon>Pezizomycotina</taxon>
        <taxon>Sordariomycetes</taxon>
        <taxon>Hypocreomycetidae</taxon>
        <taxon>Hypocreales</taxon>
        <taxon>Nectriaceae</taxon>
        <taxon>Fusarium</taxon>
        <taxon>Fusarium solani species complex</taxon>
    </lineage>
</organism>
<dbReference type="PANTHER" id="PTHR35394">
    <property type="entry name" value="DUF3176 DOMAIN-CONTAINING PROTEIN"/>
    <property type="match status" value="1"/>
</dbReference>
<dbReference type="AlphaFoldDB" id="A0A3M2R5P7"/>
<evidence type="ECO:0000313" key="3">
    <source>
        <dbReference type="EMBL" id="RMJ00588.1"/>
    </source>
</evidence>
<proteinExistence type="predicted"/>
<dbReference type="Pfam" id="PF11374">
    <property type="entry name" value="DUF3176"/>
    <property type="match status" value="1"/>
</dbReference>
<comment type="caution">
    <text evidence="3">The sequence shown here is derived from an EMBL/GenBank/DDBJ whole genome shotgun (WGS) entry which is preliminary data.</text>
</comment>
<evidence type="ECO:0000256" key="2">
    <source>
        <dbReference type="SAM" id="Phobius"/>
    </source>
</evidence>
<feature type="transmembrane region" description="Helical" evidence="2">
    <location>
        <begin position="638"/>
        <end position="658"/>
    </location>
</feature>
<keyword evidence="2" id="KW-1133">Transmembrane helix</keyword>
<dbReference type="EMBL" id="NKUJ01000681">
    <property type="protein sequence ID" value="RMJ00588.1"/>
    <property type="molecule type" value="Genomic_DNA"/>
</dbReference>
<keyword evidence="2" id="KW-0472">Membrane</keyword>
<dbReference type="PANTHER" id="PTHR35394:SF5">
    <property type="entry name" value="DUF3176 DOMAIN-CONTAINING PROTEIN"/>
    <property type="match status" value="1"/>
</dbReference>
<sequence length="729" mass="80073">MALSTPSPQYISLSPQEALILERTREPDTHSISSLSSDGPPPSSSSPTTPVPRNDELEAAHSFIHSWWLELVALCVCLGSFSGLLYLLLAYDGKPISKWTQFPLSLNALVSILSGISRASLAFVISMCLSQAKWNWATRYVEPLVDFERFDAASRGPWGSLRLMRSFLRRPHWAALGAFTSIVLLAYEPLIQAILTLEDQPTVVSSTDYGSLYNLSNPQNPNALAEIARSSFLDTGFWSAYSNVRGLGRIEFPGPDGKKLFYQSNLVTSAIQDDMGLAAAIWSGFSPLVKTQNLWPAFTCTTGNCSWDNYASLAVCSSCLDLSERIKKSTRIITVSEVALPGTFGDDAPDVSNKAMEANMDMGGQRISITKHKLPEVELELSNYHGKPRCPAIRNGCPDTYLTAKVTTNPGHTVSFGELDTMLLAVQFLQANESWQNNQSFWEDTTVTSHECSLYFCVNEYEAVVEEGILHEKVVSSWKRRNRPSYHNKEVEQFFDYANETLDMDGAWIDDLSDLQIAVIDENYNSRSKNLSQVSFNITEESIVSVLKNLKDGFTLQDCLSGPNCTAKSGRYIYPGLGGPKPPGLMTGLGETGNITLTFENVALSLTKWMRDREFSSSSTASGNATTTIVITHVQWEFLGFPAATLAVGIIFAALSIWDTQRIKRRAWKDSALATLAHAPAGAFKANLQAAAATGKIAEIGKASGVTMQYRDGLGQLELTSKEDRPRLS</sequence>
<protein>
    <submittedName>
        <fullName evidence="3">Uncharacterized protein</fullName>
    </submittedName>
</protein>
<dbReference type="OrthoDB" id="5242705at2759"/>
<dbReference type="Proteomes" id="UP000277212">
    <property type="component" value="Unassembled WGS sequence"/>
</dbReference>
<accession>A0A3M2R5P7</accession>
<name>A0A3M2R5P7_9HYPO</name>
<reference evidence="3 4" key="1">
    <citation type="submission" date="2017-06" db="EMBL/GenBank/DDBJ databases">
        <title>Comparative genomic analysis of Ambrosia Fusariam Clade fungi.</title>
        <authorList>
            <person name="Stajich J.E."/>
            <person name="Carrillo J."/>
            <person name="Kijimoto T."/>
            <person name="Eskalen A."/>
            <person name="O'Donnell K."/>
            <person name="Kasson M."/>
        </authorList>
    </citation>
    <scope>NUCLEOTIDE SEQUENCE [LARGE SCALE GENOMIC DNA]</scope>
    <source>
        <strain evidence="3">UCR3666</strain>
    </source>
</reference>
<evidence type="ECO:0000256" key="1">
    <source>
        <dbReference type="SAM" id="MobiDB-lite"/>
    </source>
</evidence>
<feature type="transmembrane region" description="Helical" evidence="2">
    <location>
        <begin position="173"/>
        <end position="195"/>
    </location>
</feature>